<evidence type="ECO:0000313" key="3">
    <source>
        <dbReference type="Proteomes" id="UP000007148"/>
    </source>
</evidence>
<dbReference type="HOGENOM" id="CLU_1098857_0_0_1"/>
<name>G4TP30_SERID</name>
<dbReference type="AlphaFoldDB" id="G4TP30"/>
<organism evidence="2 3">
    <name type="scientific">Serendipita indica (strain DSM 11827)</name>
    <name type="common">Root endophyte fungus</name>
    <name type="synonym">Piriformospora indica</name>
    <dbReference type="NCBI Taxonomy" id="1109443"/>
    <lineage>
        <taxon>Eukaryota</taxon>
        <taxon>Fungi</taxon>
        <taxon>Dikarya</taxon>
        <taxon>Basidiomycota</taxon>
        <taxon>Agaricomycotina</taxon>
        <taxon>Agaricomycetes</taxon>
        <taxon>Sebacinales</taxon>
        <taxon>Serendipitaceae</taxon>
        <taxon>Serendipita</taxon>
    </lineage>
</organism>
<feature type="compositionally biased region" description="Acidic residues" evidence="1">
    <location>
        <begin position="212"/>
        <end position="226"/>
    </location>
</feature>
<feature type="compositionally biased region" description="Basic and acidic residues" evidence="1">
    <location>
        <begin position="160"/>
        <end position="169"/>
    </location>
</feature>
<gene>
    <name evidence="2" type="ORF">PIIN_07032</name>
</gene>
<dbReference type="EMBL" id="CAFZ01000200">
    <property type="protein sequence ID" value="CCA73077.1"/>
    <property type="molecule type" value="Genomic_DNA"/>
</dbReference>
<sequence>MSTSQPVIFKPKPMIFTPKSVQRSTTSEECSAELGQRRPVPRGVQIFTRLPAEKISSATIVKDLSAKQSYPALQSVEASSSIPTCASPKVASQGSESRSSAEHSIVSCKPTNDKHQEVLRKESQPKKWKNMIREPYPLEGYSGDLASYANNFPAPPSRYSEGRPQKCLERISLNSSDSSNGSLNDSLGYRSDGWQELASNPFDSDRERGEDEDKSDEGGYESDDEREISRQKVSIISPLPVRPKELLPSWVRD</sequence>
<evidence type="ECO:0000313" key="2">
    <source>
        <dbReference type="EMBL" id="CCA73077.1"/>
    </source>
</evidence>
<evidence type="ECO:0000256" key="1">
    <source>
        <dbReference type="SAM" id="MobiDB-lite"/>
    </source>
</evidence>
<feature type="compositionally biased region" description="Low complexity" evidence="1">
    <location>
        <begin position="172"/>
        <end position="188"/>
    </location>
</feature>
<proteinExistence type="predicted"/>
<dbReference type="Proteomes" id="UP000007148">
    <property type="component" value="Unassembled WGS sequence"/>
</dbReference>
<protein>
    <submittedName>
        <fullName evidence="2">Uncharacterized protein</fullName>
    </submittedName>
</protein>
<reference evidence="2 3" key="1">
    <citation type="journal article" date="2011" name="PLoS Pathog.">
        <title>Endophytic Life Strategies Decoded by Genome and Transcriptome Analyses of the Mutualistic Root Symbiont Piriformospora indica.</title>
        <authorList>
            <person name="Zuccaro A."/>
            <person name="Lahrmann U."/>
            <person name="Guldener U."/>
            <person name="Langen G."/>
            <person name="Pfiffi S."/>
            <person name="Biedenkopf D."/>
            <person name="Wong P."/>
            <person name="Samans B."/>
            <person name="Grimm C."/>
            <person name="Basiewicz M."/>
            <person name="Murat C."/>
            <person name="Martin F."/>
            <person name="Kogel K.H."/>
        </authorList>
    </citation>
    <scope>NUCLEOTIDE SEQUENCE [LARGE SCALE GENOMIC DNA]</scope>
    <source>
        <strain evidence="2 3">DSM 11827</strain>
    </source>
</reference>
<feature type="compositionally biased region" description="Polar residues" evidence="1">
    <location>
        <begin position="77"/>
        <end position="98"/>
    </location>
</feature>
<comment type="caution">
    <text evidence="2">The sequence shown here is derived from an EMBL/GenBank/DDBJ whole genome shotgun (WGS) entry which is preliminary data.</text>
</comment>
<keyword evidence="3" id="KW-1185">Reference proteome</keyword>
<feature type="region of interest" description="Disordered" evidence="1">
    <location>
        <begin position="77"/>
        <end position="238"/>
    </location>
</feature>
<feature type="compositionally biased region" description="Basic and acidic residues" evidence="1">
    <location>
        <begin position="111"/>
        <end position="125"/>
    </location>
</feature>
<dbReference type="InParanoid" id="G4TP30"/>
<accession>G4TP30</accession>